<dbReference type="PANTHER" id="PTHR47706:SF4">
    <property type="entry name" value="NMRA-LIKE DOMAIN-CONTAINING PROTEIN"/>
    <property type="match status" value="1"/>
</dbReference>
<comment type="caution">
    <text evidence="5">The sequence shown here is derived from an EMBL/GenBank/DDBJ whole genome shotgun (WGS) entry which is preliminary data.</text>
</comment>
<reference evidence="5" key="1">
    <citation type="journal article" date="2020" name="Phytopathology">
        <title>Genome Sequence Resources of Colletotrichum truncatum, C. plurivorum, C. musicola, and C. sojae: Four Species Pathogenic to Soybean (Glycine max).</title>
        <authorList>
            <person name="Rogerio F."/>
            <person name="Boufleur T.R."/>
            <person name="Ciampi-Guillardi M."/>
            <person name="Sukno S.A."/>
            <person name="Thon M.R."/>
            <person name="Massola Junior N.S."/>
            <person name="Baroncelli R."/>
        </authorList>
    </citation>
    <scope>NUCLEOTIDE SEQUENCE</scope>
    <source>
        <strain evidence="5">LFN00145</strain>
    </source>
</reference>
<feature type="domain" description="NmrA-like" evidence="4">
    <location>
        <begin position="4"/>
        <end position="239"/>
    </location>
</feature>
<organism evidence="5 6">
    <name type="scientific">Colletotrichum plurivorum</name>
    <dbReference type="NCBI Taxonomy" id="2175906"/>
    <lineage>
        <taxon>Eukaryota</taxon>
        <taxon>Fungi</taxon>
        <taxon>Dikarya</taxon>
        <taxon>Ascomycota</taxon>
        <taxon>Pezizomycotina</taxon>
        <taxon>Sordariomycetes</taxon>
        <taxon>Hypocreomycetidae</taxon>
        <taxon>Glomerellales</taxon>
        <taxon>Glomerellaceae</taxon>
        <taxon>Colletotrichum</taxon>
        <taxon>Colletotrichum orchidearum species complex</taxon>
    </lineage>
</organism>
<evidence type="ECO:0000259" key="4">
    <source>
        <dbReference type="Pfam" id="PF05368"/>
    </source>
</evidence>
<dbReference type="GO" id="GO:0016491">
    <property type="term" value="F:oxidoreductase activity"/>
    <property type="evidence" value="ECO:0007669"/>
    <property type="project" value="UniProtKB-KW"/>
</dbReference>
<dbReference type="InterPro" id="IPR051609">
    <property type="entry name" value="NmrA/Isoflavone_reductase-like"/>
</dbReference>
<name>A0A8H6K391_9PEZI</name>
<keyword evidence="2" id="KW-0521">NADP</keyword>
<dbReference type="Gene3D" id="3.40.50.720">
    <property type="entry name" value="NAD(P)-binding Rossmann-like Domain"/>
    <property type="match status" value="1"/>
</dbReference>
<dbReference type="Pfam" id="PF05368">
    <property type="entry name" value="NmrA"/>
    <property type="match status" value="1"/>
</dbReference>
<dbReference type="PANTHER" id="PTHR47706">
    <property type="entry name" value="NMRA-LIKE FAMILY PROTEIN"/>
    <property type="match status" value="1"/>
</dbReference>
<dbReference type="InterPro" id="IPR008030">
    <property type="entry name" value="NmrA-like"/>
</dbReference>
<dbReference type="InterPro" id="IPR036291">
    <property type="entry name" value="NAD(P)-bd_dom_sf"/>
</dbReference>
<dbReference type="SUPFAM" id="SSF51735">
    <property type="entry name" value="NAD(P)-binding Rossmann-fold domains"/>
    <property type="match status" value="1"/>
</dbReference>
<protein>
    <submittedName>
        <fullName evidence="5">Isoflavone reductase-like protein IRL 1</fullName>
    </submittedName>
</protein>
<proteinExistence type="inferred from homology"/>
<dbReference type="Gene3D" id="3.90.25.10">
    <property type="entry name" value="UDP-galactose 4-epimerase, domain 1"/>
    <property type="match status" value="1"/>
</dbReference>
<evidence type="ECO:0000256" key="1">
    <source>
        <dbReference type="ARBA" id="ARBA00005725"/>
    </source>
</evidence>
<dbReference type="Proteomes" id="UP000654918">
    <property type="component" value="Unassembled WGS sequence"/>
</dbReference>
<keyword evidence="3" id="KW-0560">Oxidoreductase</keyword>
<accession>A0A8H6K391</accession>
<dbReference type="EMBL" id="WIGO01000200">
    <property type="protein sequence ID" value="KAF6824054.1"/>
    <property type="molecule type" value="Genomic_DNA"/>
</dbReference>
<dbReference type="AlphaFoldDB" id="A0A8H6K391"/>
<evidence type="ECO:0000256" key="2">
    <source>
        <dbReference type="ARBA" id="ARBA00022857"/>
    </source>
</evidence>
<evidence type="ECO:0000256" key="3">
    <source>
        <dbReference type="ARBA" id="ARBA00023002"/>
    </source>
</evidence>
<evidence type="ECO:0000313" key="6">
    <source>
        <dbReference type="Proteomes" id="UP000654918"/>
    </source>
</evidence>
<comment type="similarity">
    <text evidence="1">Belongs to the NmrA-type oxidoreductase family. Isoflavone reductase subfamily.</text>
</comment>
<gene>
    <name evidence="5" type="ORF">CPLU01_11050</name>
</gene>
<sequence length="311" mass="34423">MAIVAVAGGSGPVGRTIVDGLVAHGGHKVFVLSRSFVQSREPSNGVHFLAVDYNDIEETSKTLESNNIDTVISAMGVITAETSASQVQLVKAADKSSTTRRFVVSAFDMEHKREQISHYPLAKYAFEAIDELDKTDLEYTRVVNGQFLDYYGVPHYKTHMHPWINFVNVEKKWAVIPGDGSARCNFIASQDMAKFVVRLMGLDRWNKVSSIVAETLTISELLGIAEKVRGCKFNVIYDDLAKLKSGKISFASEFPDIGFPQDEAEAIFAKVHYYAGTEAFLVPTEDTLNSKFPDIVTKTAVDVIEEAWKGR</sequence>
<keyword evidence="6" id="KW-1185">Reference proteome</keyword>
<evidence type="ECO:0000313" key="5">
    <source>
        <dbReference type="EMBL" id="KAF6824054.1"/>
    </source>
</evidence>